<protein>
    <submittedName>
        <fullName evidence="6">Photolyase/cryptochrome alpha/beta domain-containing protein</fullName>
    </submittedName>
</protein>
<feature type="compositionally biased region" description="Low complexity" evidence="3">
    <location>
        <begin position="15"/>
        <end position="59"/>
    </location>
</feature>
<dbReference type="Pfam" id="PF07555">
    <property type="entry name" value="NAGidase"/>
    <property type="match status" value="1"/>
</dbReference>
<feature type="region of interest" description="Disordered" evidence="3">
    <location>
        <begin position="1"/>
        <end position="59"/>
    </location>
</feature>
<organism evidence="5 6">
    <name type="scientific">Macrostomum lignano</name>
    <dbReference type="NCBI Taxonomy" id="282301"/>
    <lineage>
        <taxon>Eukaryota</taxon>
        <taxon>Metazoa</taxon>
        <taxon>Spiralia</taxon>
        <taxon>Lophotrochozoa</taxon>
        <taxon>Platyhelminthes</taxon>
        <taxon>Rhabditophora</taxon>
        <taxon>Macrostomorpha</taxon>
        <taxon>Macrostomida</taxon>
        <taxon>Macrostomidae</taxon>
        <taxon>Macrostomum</taxon>
    </lineage>
</organism>
<name>A0A1I8HYD3_9PLAT</name>
<feature type="region of interest" description="Disordered" evidence="3">
    <location>
        <begin position="682"/>
        <end position="722"/>
    </location>
</feature>
<feature type="domain" description="GH84" evidence="4">
    <location>
        <begin position="377"/>
        <end position="628"/>
    </location>
</feature>
<evidence type="ECO:0000313" key="5">
    <source>
        <dbReference type="Proteomes" id="UP000095280"/>
    </source>
</evidence>
<dbReference type="InterPro" id="IPR051822">
    <property type="entry name" value="Glycosyl_Hydrolase_84"/>
</dbReference>
<dbReference type="PROSITE" id="PS52009">
    <property type="entry name" value="GH84"/>
    <property type="match status" value="1"/>
</dbReference>
<feature type="compositionally biased region" description="Low complexity" evidence="3">
    <location>
        <begin position="687"/>
        <end position="698"/>
    </location>
</feature>
<dbReference type="Gene3D" id="3.20.20.80">
    <property type="entry name" value="Glycosidases"/>
    <property type="match status" value="1"/>
</dbReference>
<evidence type="ECO:0000259" key="4">
    <source>
        <dbReference type="PROSITE" id="PS52009"/>
    </source>
</evidence>
<keyword evidence="2" id="KW-0326">Glycosidase</keyword>
<evidence type="ECO:0000256" key="2">
    <source>
        <dbReference type="ARBA" id="ARBA00023295"/>
    </source>
</evidence>
<proteinExistence type="predicted"/>
<accession>A0A1I8HYD3</accession>
<keyword evidence="5" id="KW-1185">Reference proteome</keyword>
<dbReference type="AlphaFoldDB" id="A0A1I8HYD3"/>
<dbReference type="SUPFAM" id="SSF51445">
    <property type="entry name" value="(Trans)glycosidases"/>
    <property type="match status" value="1"/>
</dbReference>
<dbReference type="WBParaSite" id="maker-uti_cns_0008514-snap-gene-0.10-mRNA-1">
    <property type="protein sequence ID" value="maker-uti_cns_0008514-snap-gene-0.10-mRNA-1"/>
    <property type="gene ID" value="maker-uti_cns_0008514-snap-gene-0.10"/>
</dbReference>
<dbReference type="InterPro" id="IPR017853">
    <property type="entry name" value="GH"/>
</dbReference>
<dbReference type="Proteomes" id="UP000095280">
    <property type="component" value="Unplaced"/>
</dbReference>
<evidence type="ECO:0000256" key="1">
    <source>
        <dbReference type="ARBA" id="ARBA00022801"/>
    </source>
</evidence>
<dbReference type="PANTHER" id="PTHR13170:SF16">
    <property type="entry name" value="PROTEIN O-GLCNACASE"/>
    <property type="match status" value="1"/>
</dbReference>
<feature type="compositionally biased region" description="Polar residues" evidence="3">
    <location>
        <begin position="1"/>
        <end position="14"/>
    </location>
</feature>
<sequence>SSGKSPNRDGSTQPSASSGLALALSSSASGSSSNLISPSTRRPSPALSRRSSTRRWYSSSRLSKDSKLCRSNRRNSGESSSSARLAGFECRLFGVRMDASDPVTAASANYRDASVSLCTCCCLLRLLLLFSPCSHCCSRLRASKLTGGLQAAEFSELVKEAPELVKEAPALVKEAPGLVKEAAALVKEAPELVKEAPELRPPELVKETPPELVKEAPELVKETPPELVKEAPELVKETPPELVKEAPELVKETPPELVKETPPELVKETPPELVKETPELVKETPPELVKEAPELVKETPPELVKETPELVKETPPGLVKETPPGLVKETPELVKETPPGLVKEAPELHSRFGGLPCIQCRLTVDLPVCLFLQSSIASSQKRAGFYGRPWSGSERRCLFQRMQAMQLNAYMYAPKDDSKHRCDWRLLYTAKETEKLRSLIQAAEAAGVTFIYALSPGLDMMYSRQVPLLLRKLGQVRDLGCRAFALLFDDIEPRLRGPDRSAFKSPAEAQYCGSRARPCVSESSYLATVGAKLAPEIQVMWTGPRVVSKTITAESIKEVGEALKRKPVIWDNLHANDYDMSRLFLGPFSGRGLDLAPLLGGILTNPNCQFEANFVAMSTLAQWHRAALNSSGGGSGGGGFSPEAALEQAVLDWLPSFAVGGGGSHGTEDGCDSAKQNASCLSEKPAAAEATEQQAEVSSDSDADSADLYSDSRSSDSSSDEAVCRSPLTADELLRVCHLFYLPYRHGDWAVRLLDEFHWLRVGSTAAAAASGDRPADWADRAASFDRELASLRLVRRKLNMLANRRLALELLPYVGNVCHVLDTLNAYLSSRKSGESRRSEQQASLSPSSASLCRGGLAAELQRLLPPDASRSLLLHRVFAVRRCSSDIDRGALAELACCTEPRTPADRLLELLCGSGSGESAGFVLEDAFGVCAFACVLPCSKVGKTPEALDFLPEPPAAAVRLPPTAPPPPPPALLHFAVSPGGRCDLSLDSKSRPLRRLLARCLDALQDAGGVWLHCLLPAEQKQRGQQDADCLASDLCDCIGFQRRDCPEAARRGWQLLGRSLL</sequence>
<reference evidence="6" key="1">
    <citation type="submission" date="2016-11" db="UniProtKB">
        <authorList>
            <consortium name="WormBaseParasite"/>
        </authorList>
    </citation>
    <scope>IDENTIFICATION</scope>
</reference>
<dbReference type="Gene3D" id="1.20.58.240">
    <property type="entry name" value="STAT, domain 1"/>
    <property type="match status" value="1"/>
</dbReference>
<dbReference type="GO" id="GO:1901135">
    <property type="term" value="P:carbohydrate derivative metabolic process"/>
    <property type="evidence" value="ECO:0007669"/>
    <property type="project" value="UniProtKB-ARBA"/>
</dbReference>
<feature type="compositionally biased region" description="Low complexity" evidence="3">
    <location>
        <begin position="706"/>
        <end position="717"/>
    </location>
</feature>
<keyword evidence="1" id="KW-0378">Hydrolase</keyword>
<evidence type="ECO:0000256" key="3">
    <source>
        <dbReference type="SAM" id="MobiDB-lite"/>
    </source>
</evidence>
<dbReference type="PANTHER" id="PTHR13170">
    <property type="entry name" value="O-GLCNACASE"/>
    <property type="match status" value="1"/>
</dbReference>
<feature type="region of interest" description="Disordered" evidence="3">
    <location>
        <begin position="250"/>
        <end position="284"/>
    </location>
</feature>
<dbReference type="InterPro" id="IPR011496">
    <property type="entry name" value="O-GlcNAcase_cat"/>
</dbReference>
<dbReference type="GO" id="GO:0015929">
    <property type="term" value="F:hexosaminidase activity"/>
    <property type="evidence" value="ECO:0007669"/>
    <property type="project" value="UniProtKB-ARBA"/>
</dbReference>
<evidence type="ECO:0000313" key="6">
    <source>
        <dbReference type="WBParaSite" id="maker-uti_cns_0008514-snap-gene-0.10-mRNA-1"/>
    </source>
</evidence>